<dbReference type="Proteomes" id="UP000887540">
    <property type="component" value="Unplaced"/>
</dbReference>
<evidence type="ECO:0000256" key="1">
    <source>
        <dbReference type="SAM" id="SignalP"/>
    </source>
</evidence>
<dbReference type="WBParaSite" id="ACRNAN_scaffold15537.g11913.t1">
    <property type="protein sequence ID" value="ACRNAN_scaffold15537.g11913.t1"/>
    <property type="gene ID" value="ACRNAN_scaffold15537.g11913"/>
</dbReference>
<sequence>MLFYIPFLLILSYATDVDAYLFFKLPSRILHKREISSWMCAQRCYNRIEEIDYPSAEIRHKRDVDYESHESQVTHHLVSYCEKSDEELSCLKTCPESDVQRQLLDLGIKVNSLACSNVTAAGKTYNCVLETPLLPVCISQNCMPETNELNQEVEKRAQQGEHVIPGKQFCSLESCSRGCMKKILPLACGEKSFSLYTSINDMANIVQSLTIFETKPPSENGILCIDRPIPETLEEETENYEDE</sequence>
<protein>
    <submittedName>
        <fullName evidence="3">Uncharacterized protein</fullName>
    </submittedName>
</protein>
<proteinExistence type="predicted"/>
<evidence type="ECO:0000313" key="2">
    <source>
        <dbReference type="Proteomes" id="UP000887540"/>
    </source>
</evidence>
<keyword evidence="1" id="KW-0732">Signal</keyword>
<dbReference type="AlphaFoldDB" id="A0A914CWC5"/>
<feature type="signal peptide" evidence="1">
    <location>
        <begin position="1"/>
        <end position="19"/>
    </location>
</feature>
<feature type="chain" id="PRO_5036954510" evidence="1">
    <location>
        <begin position="20"/>
        <end position="243"/>
    </location>
</feature>
<organism evidence="2 3">
    <name type="scientific">Acrobeloides nanus</name>
    <dbReference type="NCBI Taxonomy" id="290746"/>
    <lineage>
        <taxon>Eukaryota</taxon>
        <taxon>Metazoa</taxon>
        <taxon>Ecdysozoa</taxon>
        <taxon>Nematoda</taxon>
        <taxon>Chromadorea</taxon>
        <taxon>Rhabditida</taxon>
        <taxon>Tylenchina</taxon>
        <taxon>Cephalobomorpha</taxon>
        <taxon>Cephaloboidea</taxon>
        <taxon>Cephalobidae</taxon>
        <taxon>Acrobeloides</taxon>
    </lineage>
</organism>
<evidence type="ECO:0000313" key="3">
    <source>
        <dbReference type="WBParaSite" id="ACRNAN_scaffold15537.g11913.t1"/>
    </source>
</evidence>
<accession>A0A914CWC5</accession>
<reference evidence="3" key="1">
    <citation type="submission" date="2022-11" db="UniProtKB">
        <authorList>
            <consortium name="WormBaseParasite"/>
        </authorList>
    </citation>
    <scope>IDENTIFICATION</scope>
</reference>
<name>A0A914CWC5_9BILA</name>
<keyword evidence="2" id="KW-1185">Reference proteome</keyword>